<evidence type="ECO:0000313" key="2">
    <source>
        <dbReference type="EMBL" id="KAG2378527.1"/>
    </source>
</evidence>
<reference evidence="2 3" key="1">
    <citation type="journal article" date="2018" name="BMC Genomics">
        <title>The genome of Naegleria lovaniensis, the basis for a comparative approach to unravel pathogenicity factors of the human pathogenic amoeba N. fowleri.</title>
        <authorList>
            <person name="Liechti N."/>
            <person name="Schurch N."/>
            <person name="Bruggmann R."/>
            <person name="Wittwer M."/>
        </authorList>
    </citation>
    <scope>NUCLEOTIDE SEQUENCE [LARGE SCALE GENOMIC DNA]</scope>
    <source>
        <strain evidence="2 3">ATCC 30569</strain>
    </source>
</reference>
<feature type="region of interest" description="Disordered" evidence="1">
    <location>
        <begin position="109"/>
        <end position="157"/>
    </location>
</feature>
<dbReference type="EMBL" id="PYSW02000032">
    <property type="protein sequence ID" value="KAG2378527.1"/>
    <property type="molecule type" value="Genomic_DNA"/>
</dbReference>
<evidence type="ECO:0000256" key="1">
    <source>
        <dbReference type="SAM" id="MobiDB-lite"/>
    </source>
</evidence>
<dbReference type="RefSeq" id="XP_044545789.1">
    <property type="nucleotide sequence ID" value="XM_044698212.1"/>
</dbReference>
<feature type="region of interest" description="Disordered" evidence="1">
    <location>
        <begin position="55"/>
        <end position="89"/>
    </location>
</feature>
<feature type="compositionally biased region" description="Low complexity" evidence="1">
    <location>
        <begin position="7"/>
        <end position="25"/>
    </location>
</feature>
<comment type="caution">
    <text evidence="2">The sequence shown here is derived from an EMBL/GenBank/DDBJ whole genome shotgun (WGS) entry which is preliminary data.</text>
</comment>
<keyword evidence="3" id="KW-1185">Reference proteome</keyword>
<gene>
    <name evidence="2" type="ORF">C9374_008166</name>
</gene>
<name>A0AA88GJJ1_NAELO</name>
<feature type="region of interest" description="Disordered" evidence="1">
    <location>
        <begin position="1"/>
        <end position="26"/>
    </location>
</feature>
<sequence length="359" mass="40179">MTNNIPTLAATSATTTTSPTNSESSMMMQPAGACFGAPANLVVHMSKNVVPSMITQADDDPHHSSLNNTNQDLSNHHEESLNSHEDSNPIMNEDPMFSKFVFPPVNKTRTIQDSDPMMESNSLSHHFHEQQQHSHTQLQSSPHEKHVTSTIAKRRRKSVISVVPHQITFPHHHPISGSAVSHSLRKHSISSTEYHNLMSSLNQKKSPISQQHTSSTTSTTSTASSKSPTLTTSYSSHNSNHPHHNEDDVFGIREQMMKMDQSTNASIIDENTIMSMDEDENDYYPYRHGFNHPTFSFKKAMQHGPSSSSPMLHFHKNVLNVENISKMDQNSNSSSSSLSKRRLSFVDIDLESLFKQKIQ</sequence>
<dbReference type="Proteomes" id="UP000816034">
    <property type="component" value="Unassembled WGS sequence"/>
</dbReference>
<protein>
    <submittedName>
        <fullName evidence="2">Uncharacterized protein</fullName>
    </submittedName>
</protein>
<dbReference type="GeneID" id="68100620"/>
<dbReference type="AlphaFoldDB" id="A0AA88GJJ1"/>
<feature type="compositionally biased region" description="Basic and acidic residues" evidence="1">
    <location>
        <begin position="74"/>
        <end position="87"/>
    </location>
</feature>
<proteinExistence type="predicted"/>
<feature type="region of interest" description="Disordered" evidence="1">
    <location>
        <begin position="202"/>
        <end position="247"/>
    </location>
</feature>
<organism evidence="2 3">
    <name type="scientific">Naegleria lovaniensis</name>
    <name type="common">Amoeba</name>
    <dbReference type="NCBI Taxonomy" id="51637"/>
    <lineage>
        <taxon>Eukaryota</taxon>
        <taxon>Discoba</taxon>
        <taxon>Heterolobosea</taxon>
        <taxon>Tetramitia</taxon>
        <taxon>Eutetramitia</taxon>
        <taxon>Vahlkampfiidae</taxon>
        <taxon>Naegleria</taxon>
    </lineage>
</organism>
<feature type="compositionally biased region" description="Polar residues" evidence="1">
    <location>
        <begin position="64"/>
        <end position="73"/>
    </location>
</feature>
<feature type="compositionally biased region" description="Polar residues" evidence="1">
    <location>
        <begin position="202"/>
        <end position="212"/>
    </location>
</feature>
<evidence type="ECO:0000313" key="3">
    <source>
        <dbReference type="Proteomes" id="UP000816034"/>
    </source>
</evidence>
<feature type="compositionally biased region" description="Low complexity" evidence="1">
    <location>
        <begin position="213"/>
        <end position="239"/>
    </location>
</feature>
<accession>A0AA88GJJ1</accession>